<evidence type="ECO:0000313" key="2">
    <source>
        <dbReference type="Proteomes" id="UP001597511"/>
    </source>
</evidence>
<dbReference type="EMBL" id="JBHUOZ010000001">
    <property type="protein sequence ID" value="MFD2918634.1"/>
    <property type="molecule type" value="Genomic_DNA"/>
</dbReference>
<evidence type="ECO:0000313" key="1">
    <source>
        <dbReference type="EMBL" id="MFD2918634.1"/>
    </source>
</evidence>
<dbReference type="RefSeq" id="WP_386095021.1">
    <property type="nucleotide sequence ID" value="NZ_JBHUOZ010000001.1"/>
</dbReference>
<sequence length="227" mass="25468">MKRLLFFIPVIFAGTFIQSQTGKLQYTLTDTIHLKSANVGMQPALFKGKKSVKVYDAAPGADTELRIAKLSDTAFHNGTIEVELAGEPMKNSGEGARGFVGIAFRVDKANEKFECFYLRPTNGRADDQVRRNHSTQYISFPEFPWYKLRKEFPEKYESYVDLEPGKWTKVKIEVEGNTAKLFVHDAAQPVLIVSDLKHGEGLRGSIGLWVGPGTEAHFRNLIVSKKD</sequence>
<dbReference type="Gene3D" id="2.60.120.560">
    <property type="entry name" value="Exo-inulinase, domain 1"/>
    <property type="match status" value="1"/>
</dbReference>
<evidence type="ECO:0008006" key="3">
    <source>
        <dbReference type="Google" id="ProtNLM"/>
    </source>
</evidence>
<keyword evidence="2" id="KW-1185">Reference proteome</keyword>
<organism evidence="1 2">
    <name type="scientific">Terrimonas rubra</name>
    <dbReference type="NCBI Taxonomy" id="1035890"/>
    <lineage>
        <taxon>Bacteria</taxon>
        <taxon>Pseudomonadati</taxon>
        <taxon>Bacteroidota</taxon>
        <taxon>Chitinophagia</taxon>
        <taxon>Chitinophagales</taxon>
        <taxon>Chitinophagaceae</taxon>
        <taxon>Terrimonas</taxon>
    </lineage>
</organism>
<gene>
    <name evidence="1" type="ORF">ACFS6H_02860</name>
</gene>
<name>A0ABW6A033_9BACT</name>
<comment type="caution">
    <text evidence="1">The sequence shown here is derived from an EMBL/GenBank/DDBJ whole genome shotgun (WGS) entry which is preliminary data.</text>
</comment>
<protein>
    <recommendedName>
        <fullName evidence="3">3-keto-disaccharide hydrolase domain-containing protein</fullName>
    </recommendedName>
</protein>
<proteinExistence type="predicted"/>
<reference evidence="2" key="1">
    <citation type="journal article" date="2019" name="Int. J. Syst. Evol. Microbiol.">
        <title>The Global Catalogue of Microorganisms (GCM) 10K type strain sequencing project: providing services to taxonomists for standard genome sequencing and annotation.</title>
        <authorList>
            <consortium name="The Broad Institute Genomics Platform"/>
            <consortium name="The Broad Institute Genome Sequencing Center for Infectious Disease"/>
            <person name="Wu L."/>
            <person name="Ma J."/>
        </authorList>
    </citation>
    <scope>NUCLEOTIDE SEQUENCE [LARGE SCALE GENOMIC DNA]</scope>
    <source>
        <strain evidence="2">KCTC 23299</strain>
    </source>
</reference>
<accession>A0ABW6A033</accession>
<dbReference type="Proteomes" id="UP001597511">
    <property type="component" value="Unassembled WGS sequence"/>
</dbReference>